<accession>A0A2W4BDR1</accession>
<dbReference type="Proteomes" id="UP000249828">
    <property type="component" value="Unassembled WGS sequence"/>
</dbReference>
<feature type="region of interest" description="Disordered" evidence="1">
    <location>
        <begin position="241"/>
        <end position="281"/>
    </location>
</feature>
<evidence type="ECO:0000313" key="3">
    <source>
        <dbReference type="Proteomes" id="UP000249828"/>
    </source>
</evidence>
<dbReference type="RefSeq" id="WP_111248999.1">
    <property type="nucleotide sequence ID" value="NZ_PIEU01000129.1"/>
</dbReference>
<sequence>MNACDSISKKREKLEKFHAYNARSSSFFAEYEASQQEFSRGLAQVNGCKAWNASSGTFNISKLDMNWARSINKRWESREKQLEAIKNKSIKDAIAKLDGYEIRRVTNGNKVDWIILKNGKILNPKNNSELYSILELNGDLLPKSSYTAMVVKKGIVDPTIALPGVGGAANIKNVVKGIGTIIVSTGILTLLNDAPSVSFSDSNVDEVDIEIPKDVQRKIKKLSPEQKKALDEALDKLSKGDKTGLNDHALKGDRKGERAFDIRGKGTGNNRGGIRGTYEKDGPDKIKLKDVFKGHKY</sequence>
<protein>
    <recommendedName>
        <fullName evidence="4">Pre-toxin TG domain-containing protein</fullName>
    </recommendedName>
</protein>
<reference evidence="2 3" key="1">
    <citation type="submission" date="2017-11" db="EMBL/GenBank/DDBJ databases">
        <title>Draft genome sequence of Enterococcus plantarum TRW2 strain isolated from lettuce.</title>
        <authorList>
            <person name="Kim E.B."/>
            <person name="Marco M.L."/>
            <person name="Williams T.R."/>
            <person name="You I.H."/>
        </authorList>
    </citation>
    <scope>NUCLEOTIDE SEQUENCE [LARGE SCALE GENOMIC DNA]</scope>
    <source>
        <strain evidence="2 3">TRW2</strain>
    </source>
</reference>
<evidence type="ECO:0000313" key="2">
    <source>
        <dbReference type="EMBL" id="PZL69909.1"/>
    </source>
</evidence>
<evidence type="ECO:0008006" key="4">
    <source>
        <dbReference type="Google" id="ProtNLM"/>
    </source>
</evidence>
<feature type="compositionally biased region" description="Basic and acidic residues" evidence="1">
    <location>
        <begin position="241"/>
        <end position="264"/>
    </location>
</feature>
<dbReference type="EMBL" id="PIEU01000129">
    <property type="protein sequence ID" value="PZL69909.1"/>
    <property type="molecule type" value="Genomic_DNA"/>
</dbReference>
<keyword evidence="3" id="KW-1185">Reference proteome</keyword>
<dbReference type="STRING" id="1077675.BCR22_08840"/>
<feature type="compositionally biased region" description="Gly residues" evidence="1">
    <location>
        <begin position="265"/>
        <end position="275"/>
    </location>
</feature>
<proteinExistence type="predicted"/>
<dbReference type="AlphaFoldDB" id="A0A2W4BDR1"/>
<gene>
    <name evidence="2" type="ORF">CI088_16805</name>
</gene>
<evidence type="ECO:0000256" key="1">
    <source>
        <dbReference type="SAM" id="MobiDB-lite"/>
    </source>
</evidence>
<comment type="caution">
    <text evidence="2">The sequence shown here is derived from an EMBL/GenBank/DDBJ whole genome shotgun (WGS) entry which is preliminary data.</text>
</comment>
<organism evidence="2 3">
    <name type="scientific">Enterococcus plantarum</name>
    <dbReference type="NCBI Taxonomy" id="1077675"/>
    <lineage>
        <taxon>Bacteria</taxon>
        <taxon>Bacillati</taxon>
        <taxon>Bacillota</taxon>
        <taxon>Bacilli</taxon>
        <taxon>Lactobacillales</taxon>
        <taxon>Enterococcaceae</taxon>
        <taxon>Enterococcus</taxon>
    </lineage>
</organism>
<name>A0A2W4BDR1_9ENTE</name>